<gene>
    <name evidence="2" type="ORF">B0H17DRAFT_1184088</name>
</gene>
<keyword evidence="3" id="KW-1185">Reference proteome</keyword>
<feature type="compositionally biased region" description="Low complexity" evidence="1">
    <location>
        <begin position="293"/>
        <end position="309"/>
    </location>
</feature>
<proteinExistence type="predicted"/>
<evidence type="ECO:0000313" key="2">
    <source>
        <dbReference type="EMBL" id="KAJ7668198.1"/>
    </source>
</evidence>
<comment type="caution">
    <text evidence="2">The sequence shown here is derived from an EMBL/GenBank/DDBJ whole genome shotgun (WGS) entry which is preliminary data.</text>
</comment>
<accession>A0AAD7CXH9</accession>
<feature type="region of interest" description="Disordered" evidence="1">
    <location>
        <begin position="132"/>
        <end position="173"/>
    </location>
</feature>
<feature type="compositionally biased region" description="Pro residues" evidence="1">
    <location>
        <begin position="142"/>
        <end position="152"/>
    </location>
</feature>
<protein>
    <submittedName>
        <fullName evidence="2">Uncharacterized protein</fullName>
    </submittedName>
</protein>
<dbReference type="AlphaFoldDB" id="A0AAD7CXH9"/>
<organism evidence="2 3">
    <name type="scientific">Mycena rosella</name>
    <name type="common">Pink bonnet</name>
    <name type="synonym">Agaricus rosellus</name>
    <dbReference type="NCBI Taxonomy" id="1033263"/>
    <lineage>
        <taxon>Eukaryota</taxon>
        <taxon>Fungi</taxon>
        <taxon>Dikarya</taxon>
        <taxon>Basidiomycota</taxon>
        <taxon>Agaricomycotina</taxon>
        <taxon>Agaricomycetes</taxon>
        <taxon>Agaricomycetidae</taxon>
        <taxon>Agaricales</taxon>
        <taxon>Marasmiineae</taxon>
        <taxon>Mycenaceae</taxon>
        <taxon>Mycena</taxon>
    </lineage>
</organism>
<feature type="compositionally biased region" description="Low complexity" evidence="1">
    <location>
        <begin position="132"/>
        <end position="141"/>
    </location>
</feature>
<sequence>MWSRLGNYVISWLSSAGKGGAAFRLSHRPPHDCRFRPKSANLLHIISCRPRVAPWARRLVVAVNDCGSVSLVTTAAPPPSSWLSADSTCNWTHGYHWMARGSRAHRKLHPRLAVTLRRNRFFAGIRTRLRCPRTPAETTTAPTPPTPAPPRTPSLRPTREIDARPRRHHPRRTTHDVPMRACVSSLDTGRSRIHRCALAVAGRHPRIRSFPAATTPPDAAFACIFRLLRVGISVLGYARVTGVLVLAGVILNTVAYSSSVNADARVRPTDEIDAIDAPICACLRASSADTVSSASDAETSSHSDASSGSRPPPRAPSPPSCLDTACARPARIRLQSSSDADVCALCRRSASKIAVKQAKEGIQPRGLDCTLRVRLLSVPGWKTGTKEEE</sequence>
<dbReference type="EMBL" id="JARKIE010000196">
    <property type="protein sequence ID" value="KAJ7668198.1"/>
    <property type="molecule type" value="Genomic_DNA"/>
</dbReference>
<name>A0AAD7CXH9_MYCRO</name>
<feature type="region of interest" description="Disordered" evidence="1">
    <location>
        <begin position="293"/>
        <end position="321"/>
    </location>
</feature>
<reference evidence="2" key="1">
    <citation type="submission" date="2023-03" db="EMBL/GenBank/DDBJ databases">
        <title>Massive genome expansion in bonnet fungi (Mycena s.s.) driven by repeated elements and novel gene families across ecological guilds.</title>
        <authorList>
            <consortium name="Lawrence Berkeley National Laboratory"/>
            <person name="Harder C.B."/>
            <person name="Miyauchi S."/>
            <person name="Viragh M."/>
            <person name="Kuo A."/>
            <person name="Thoen E."/>
            <person name="Andreopoulos B."/>
            <person name="Lu D."/>
            <person name="Skrede I."/>
            <person name="Drula E."/>
            <person name="Henrissat B."/>
            <person name="Morin E."/>
            <person name="Kohler A."/>
            <person name="Barry K."/>
            <person name="LaButti K."/>
            <person name="Morin E."/>
            <person name="Salamov A."/>
            <person name="Lipzen A."/>
            <person name="Mereny Z."/>
            <person name="Hegedus B."/>
            <person name="Baldrian P."/>
            <person name="Stursova M."/>
            <person name="Weitz H."/>
            <person name="Taylor A."/>
            <person name="Grigoriev I.V."/>
            <person name="Nagy L.G."/>
            <person name="Martin F."/>
            <person name="Kauserud H."/>
        </authorList>
    </citation>
    <scope>NUCLEOTIDE SEQUENCE</scope>
    <source>
        <strain evidence="2">CBHHK067</strain>
    </source>
</reference>
<evidence type="ECO:0000256" key="1">
    <source>
        <dbReference type="SAM" id="MobiDB-lite"/>
    </source>
</evidence>
<feature type="compositionally biased region" description="Pro residues" evidence="1">
    <location>
        <begin position="310"/>
        <end position="319"/>
    </location>
</feature>
<evidence type="ECO:0000313" key="3">
    <source>
        <dbReference type="Proteomes" id="UP001221757"/>
    </source>
</evidence>
<dbReference type="Proteomes" id="UP001221757">
    <property type="component" value="Unassembled WGS sequence"/>
</dbReference>